<proteinExistence type="predicted"/>
<accession>A0A8X6NC95</accession>
<dbReference type="AlphaFoldDB" id="A0A8X6NC95"/>
<sequence>MGGQVRGFDAPSHPVPDIHLTRDAISLSASSPFERKCCLASMPPPPASGMDARCTTGEKGAWLCAKKIAVAKQDEAIAHTSITNLTSVHEVFDGGRQSVVAVKSSDH</sequence>
<keyword evidence="2" id="KW-1185">Reference proteome</keyword>
<evidence type="ECO:0000313" key="1">
    <source>
        <dbReference type="EMBL" id="GFT07185.1"/>
    </source>
</evidence>
<name>A0A8X6NC95_NEPPI</name>
<evidence type="ECO:0000313" key="2">
    <source>
        <dbReference type="Proteomes" id="UP000887013"/>
    </source>
</evidence>
<reference evidence="1" key="1">
    <citation type="submission" date="2020-08" db="EMBL/GenBank/DDBJ databases">
        <title>Multicomponent nature underlies the extraordinary mechanical properties of spider dragline silk.</title>
        <authorList>
            <person name="Kono N."/>
            <person name="Nakamura H."/>
            <person name="Mori M."/>
            <person name="Yoshida Y."/>
            <person name="Ohtoshi R."/>
            <person name="Malay A.D."/>
            <person name="Moran D.A.P."/>
            <person name="Tomita M."/>
            <person name="Numata K."/>
            <person name="Arakawa K."/>
        </authorList>
    </citation>
    <scope>NUCLEOTIDE SEQUENCE</scope>
</reference>
<gene>
    <name evidence="1" type="ORF">NPIL_178981</name>
</gene>
<comment type="caution">
    <text evidence="1">The sequence shown here is derived from an EMBL/GenBank/DDBJ whole genome shotgun (WGS) entry which is preliminary data.</text>
</comment>
<protein>
    <submittedName>
        <fullName evidence="1">Uncharacterized protein</fullName>
    </submittedName>
</protein>
<dbReference type="EMBL" id="BMAW01056700">
    <property type="protein sequence ID" value="GFT07185.1"/>
    <property type="molecule type" value="Genomic_DNA"/>
</dbReference>
<organism evidence="1 2">
    <name type="scientific">Nephila pilipes</name>
    <name type="common">Giant wood spider</name>
    <name type="synonym">Nephila maculata</name>
    <dbReference type="NCBI Taxonomy" id="299642"/>
    <lineage>
        <taxon>Eukaryota</taxon>
        <taxon>Metazoa</taxon>
        <taxon>Ecdysozoa</taxon>
        <taxon>Arthropoda</taxon>
        <taxon>Chelicerata</taxon>
        <taxon>Arachnida</taxon>
        <taxon>Araneae</taxon>
        <taxon>Araneomorphae</taxon>
        <taxon>Entelegynae</taxon>
        <taxon>Araneoidea</taxon>
        <taxon>Nephilidae</taxon>
        <taxon>Nephila</taxon>
    </lineage>
</organism>
<dbReference type="Proteomes" id="UP000887013">
    <property type="component" value="Unassembled WGS sequence"/>
</dbReference>